<dbReference type="Pfam" id="PF01221">
    <property type="entry name" value="Dynein_light"/>
    <property type="match status" value="1"/>
</dbReference>
<evidence type="ECO:0000256" key="11">
    <source>
        <dbReference type="SAM" id="MobiDB-lite"/>
    </source>
</evidence>
<dbReference type="GO" id="GO:0045505">
    <property type="term" value="F:dynein intermediate chain binding"/>
    <property type="evidence" value="ECO:0007669"/>
    <property type="project" value="TreeGrafter"/>
</dbReference>
<evidence type="ECO:0000256" key="7">
    <source>
        <dbReference type="ARBA" id="ARBA00022927"/>
    </source>
</evidence>
<keyword evidence="3" id="KW-0813">Transport</keyword>
<evidence type="ECO:0000256" key="9">
    <source>
        <dbReference type="ARBA" id="ARBA00023242"/>
    </source>
</evidence>
<evidence type="ECO:0000313" key="12">
    <source>
        <dbReference type="EMBL" id="VDP30396.1"/>
    </source>
</evidence>
<dbReference type="Proteomes" id="UP000277204">
    <property type="component" value="Unassembled WGS sequence"/>
</dbReference>
<accession>A0A183MSR7</accession>
<name>A0A183MSR7_9TREM</name>
<sequence length="119" mass="13669">MESSRPKEEQRKTKEHITPGNGDGHEKNEQELDGTIKEGPGQSALENAGRRPMLHWEMNNSVIKNADMSHEMQKRALAIGIDSVRKYELEKDIADHLKKEFDTRYGPTWHCIVGRNFGR</sequence>
<feature type="compositionally biased region" description="Basic and acidic residues" evidence="11">
    <location>
        <begin position="1"/>
        <end position="36"/>
    </location>
</feature>
<dbReference type="EMBL" id="UZAI01017856">
    <property type="protein sequence ID" value="VDP30396.1"/>
    <property type="molecule type" value="Genomic_DNA"/>
</dbReference>
<dbReference type="GO" id="GO:0005868">
    <property type="term" value="C:cytoplasmic dynein complex"/>
    <property type="evidence" value="ECO:0007669"/>
    <property type="project" value="TreeGrafter"/>
</dbReference>
<evidence type="ECO:0000256" key="1">
    <source>
        <dbReference type="ARBA" id="ARBA00004123"/>
    </source>
</evidence>
<organism evidence="12 13">
    <name type="scientific">Schistosoma margrebowiei</name>
    <dbReference type="NCBI Taxonomy" id="48269"/>
    <lineage>
        <taxon>Eukaryota</taxon>
        <taxon>Metazoa</taxon>
        <taxon>Spiralia</taxon>
        <taxon>Lophotrochozoa</taxon>
        <taxon>Platyhelminthes</taxon>
        <taxon>Trematoda</taxon>
        <taxon>Digenea</taxon>
        <taxon>Strigeidida</taxon>
        <taxon>Schistosomatoidea</taxon>
        <taxon>Schistosomatidae</taxon>
        <taxon>Schistosoma</taxon>
    </lineage>
</organism>
<dbReference type="PANTHER" id="PTHR11886:SF35">
    <property type="entry name" value="DYNEIN LIGHT CHAIN"/>
    <property type="match status" value="1"/>
</dbReference>
<dbReference type="FunFam" id="3.30.740.10:FF:000005">
    <property type="entry name" value="Dynein light chain"/>
    <property type="match status" value="1"/>
</dbReference>
<evidence type="ECO:0000256" key="8">
    <source>
        <dbReference type="ARBA" id="ARBA00023212"/>
    </source>
</evidence>
<comment type="similarity">
    <text evidence="10">Belongs to the dynein light chain family.</text>
</comment>
<evidence type="ECO:0000256" key="4">
    <source>
        <dbReference type="ARBA" id="ARBA00022490"/>
    </source>
</evidence>
<dbReference type="AlphaFoldDB" id="A0A183MSR7"/>
<dbReference type="SUPFAM" id="SSF54648">
    <property type="entry name" value="DLC"/>
    <property type="match status" value="1"/>
</dbReference>
<dbReference type="InterPro" id="IPR001372">
    <property type="entry name" value="Dynein_light_chain_typ-1/2"/>
</dbReference>
<evidence type="ECO:0000313" key="13">
    <source>
        <dbReference type="Proteomes" id="UP000277204"/>
    </source>
</evidence>
<dbReference type="GO" id="GO:0007017">
    <property type="term" value="P:microtubule-based process"/>
    <property type="evidence" value="ECO:0007669"/>
    <property type="project" value="InterPro"/>
</dbReference>
<evidence type="ECO:0000256" key="5">
    <source>
        <dbReference type="ARBA" id="ARBA00022701"/>
    </source>
</evidence>
<keyword evidence="8 10" id="KW-0206">Cytoskeleton</keyword>
<evidence type="ECO:0000256" key="3">
    <source>
        <dbReference type="ARBA" id="ARBA00022448"/>
    </source>
</evidence>
<dbReference type="SMART" id="SM01375">
    <property type="entry name" value="Dynein_light"/>
    <property type="match status" value="1"/>
</dbReference>
<reference evidence="12 13" key="1">
    <citation type="submission" date="2018-11" db="EMBL/GenBank/DDBJ databases">
        <authorList>
            <consortium name="Pathogen Informatics"/>
        </authorList>
    </citation>
    <scope>NUCLEOTIDE SEQUENCE [LARGE SCALE GENOMIC DNA]</scope>
    <source>
        <strain evidence="12 13">Zambia</strain>
    </source>
</reference>
<evidence type="ECO:0000256" key="6">
    <source>
        <dbReference type="ARBA" id="ARBA00022816"/>
    </source>
</evidence>
<dbReference type="GO" id="GO:0015031">
    <property type="term" value="P:protein transport"/>
    <property type="evidence" value="ECO:0007669"/>
    <property type="project" value="UniProtKB-KW"/>
</dbReference>
<dbReference type="GO" id="GO:0005634">
    <property type="term" value="C:nucleus"/>
    <property type="evidence" value="ECO:0007669"/>
    <property type="project" value="UniProtKB-SubCell"/>
</dbReference>
<dbReference type="PANTHER" id="PTHR11886">
    <property type="entry name" value="DYNEIN LIGHT CHAIN"/>
    <property type="match status" value="1"/>
</dbReference>
<protein>
    <recommendedName>
        <fullName evidence="10">Dynein light chain</fullName>
    </recommendedName>
</protein>
<keyword evidence="4 10" id="KW-0963">Cytoplasm</keyword>
<keyword evidence="6" id="KW-0509">mRNA transport</keyword>
<comment type="subcellular location">
    <subcellularLocation>
        <location evidence="2 10">Cytoplasm</location>
        <location evidence="2 10">Cytoskeleton</location>
    </subcellularLocation>
    <subcellularLocation>
        <location evidence="1">Nucleus</location>
    </subcellularLocation>
</comment>
<feature type="region of interest" description="Disordered" evidence="11">
    <location>
        <begin position="1"/>
        <end position="53"/>
    </location>
</feature>
<dbReference type="GO" id="GO:0005874">
    <property type="term" value="C:microtubule"/>
    <property type="evidence" value="ECO:0007669"/>
    <property type="project" value="UniProtKB-KW"/>
</dbReference>
<evidence type="ECO:0000256" key="10">
    <source>
        <dbReference type="RuleBase" id="RU365010"/>
    </source>
</evidence>
<dbReference type="STRING" id="48269.A0A183MSR7"/>
<proteinExistence type="inferred from homology"/>
<keyword evidence="10" id="KW-0243">Dynein</keyword>
<evidence type="ECO:0000256" key="2">
    <source>
        <dbReference type="ARBA" id="ARBA00004245"/>
    </source>
</evidence>
<keyword evidence="5 10" id="KW-0493">Microtubule</keyword>
<dbReference type="InterPro" id="IPR037177">
    <property type="entry name" value="DLC_sf"/>
</dbReference>
<keyword evidence="10" id="KW-0505">Motor protein</keyword>
<gene>
    <name evidence="12" type="ORF">SMRZ_LOCUS19092</name>
</gene>
<dbReference type="GO" id="GO:0051028">
    <property type="term" value="P:mRNA transport"/>
    <property type="evidence" value="ECO:0007669"/>
    <property type="project" value="UniProtKB-KW"/>
</dbReference>
<keyword evidence="9" id="KW-0539">Nucleus</keyword>
<keyword evidence="7" id="KW-0653">Protein transport</keyword>
<keyword evidence="13" id="KW-1185">Reference proteome</keyword>
<dbReference type="Gene3D" id="3.30.740.10">
    <property type="entry name" value="Protein Inhibitor Of Neuronal Nitric Oxide Synthase"/>
    <property type="match status" value="1"/>
</dbReference>